<gene>
    <name evidence="1" type="ORF">I7I53_10505</name>
</gene>
<evidence type="ECO:0000313" key="1">
    <source>
        <dbReference type="EMBL" id="QSS49972.1"/>
    </source>
</evidence>
<dbReference type="EMBL" id="CP069102">
    <property type="protein sequence ID" value="QSS49972.1"/>
    <property type="molecule type" value="Genomic_DNA"/>
</dbReference>
<evidence type="ECO:0000313" key="2">
    <source>
        <dbReference type="Proteomes" id="UP000663419"/>
    </source>
</evidence>
<dbReference type="VEuPathDB" id="FungiDB:I7I53_10505"/>
<proteinExistence type="predicted"/>
<name>A0A8A1LD75_AJEC8</name>
<accession>A0A8A1LD75</accession>
<protein>
    <submittedName>
        <fullName evidence="1">Uncharacterized protein</fullName>
    </submittedName>
</protein>
<dbReference type="AlphaFoldDB" id="A0A8A1LD75"/>
<reference evidence="1" key="1">
    <citation type="submission" date="2021-01" db="EMBL/GenBank/DDBJ databases">
        <title>Chromosome-level genome assembly of a human fungal pathogen reveals clustering of transcriptionally co-regulated genes.</title>
        <authorList>
            <person name="Voorhies M."/>
            <person name="Cohen S."/>
            <person name="Shea T.P."/>
            <person name="Petrus S."/>
            <person name="Munoz J.F."/>
            <person name="Poplawski S."/>
            <person name="Goldman W.E."/>
            <person name="Michael T."/>
            <person name="Cuomo C.A."/>
            <person name="Sil A."/>
            <person name="Beyhan S."/>
        </authorList>
    </citation>
    <scope>NUCLEOTIDE SEQUENCE</scope>
    <source>
        <strain evidence="1">H88</strain>
    </source>
</reference>
<sequence>MTCERPIVLEHVFWVKTGFGIDITGSSGTRCRLRASRPAQLRLQTMRTADYGSRAPTIWSGKALLICRRRKIESTSSASR</sequence>
<organism evidence="1 2">
    <name type="scientific">Ajellomyces capsulatus (strain H88)</name>
    <name type="common">Darling's disease fungus</name>
    <name type="synonym">Histoplasma capsulatum</name>
    <dbReference type="NCBI Taxonomy" id="544711"/>
    <lineage>
        <taxon>Eukaryota</taxon>
        <taxon>Fungi</taxon>
        <taxon>Dikarya</taxon>
        <taxon>Ascomycota</taxon>
        <taxon>Pezizomycotina</taxon>
        <taxon>Eurotiomycetes</taxon>
        <taxon>Eurotiomycetidae</taxon>
        <taxon>Onygenales</taxon>
        <taxon>Ajellomycetaceae</taxon>
        <taxon>Histoplasma</taxon>
    </lineage>
</organism>
<dbReference type="Proteomes" id="UP000663419">
    <property type="component" value="Chromosome 1"/>
</dbReference>